<gene>
    <name evidence="4" type="ORF">JI435_027970</name>
</gene>
<dbReference type="EMBL" id="CP069027">
    <property type="protein sequence ID" value="QRC95066.1"/>
    <property type="molecule type" value="Genomic_DNA"/>
</dbReference>
<dbReference type="RefSeq" id="XP_001793392.1">
    <property type="nucleotide sequence ID" value="XM_001793340.1"/>
</dbReference>
<dbReference type="KEGG" id="pno:SNOG_02797"/>
<feature type="compositionally biased region" description="Low complexity" evidence="1">
    <location>
        <begin position="128"/>
        <end position="137"/>
    </location>
</feature>
<dbReference type="InterPro" id="IPR024655">
    <property type="entry name" value="Asl1_glyco_hydro_catalytic"/>
</dbReference>
<name>A0A7U2EXR0_PHANO</name>
<protein>
    <recommendedName>
        <fullName evidence="3">Asl1-like glycosyl hydrolase catalytic domain-containing protein</fullName>
    </recommendedName>
</protein>
<sequence>MPSMKIALLAMASAVVAVPHVGHDKFHHRRGAAKPYPNGGWGNTNSTAVAYATGYPTGGSDSTIDVTSTSTTTLKKTVTIKASSTPVAAAQNVPTGAGGDDQCGPATVTVTASEKVTVTVTPGGGAGVPSSSAPAAAESYGNGYGASSPAAAVPTPAVPEVKTSSKVEEAKTTPAPEKPSSAAASLTPASSYPEYAASSVVIASSVAPSSAAASSAAPSPSAGTGNGYSGSKRGLAYNEAALCKTFGSKFGFGYNWGQVENNDIGTDFIPMMHGPSKSSADEWLANVDKAAKKGSKAVMGFNECDHASQCNMSPEAACASWKTYMNPIASSHPDMTIIGPSVTNGPKTDGMGLAWLSKFHEVCPDAVVHASNIHFYDIYNEGTVQRFKDHVEEAAKIYGKPVWVTEFGLNPGSASEDQAASFLKECMAYLDSSDKVQGYSWFMVGSGENQLNSGNGLSKVGQVYAAY</sequence>
<dbReference type="InterPro" id="IPR017853">
    <property type="entry name" value="GH"/>
</dbReference>
<dbReference type="PANTHER" id="PTHR34154">
    <property type="entry name" value="ALKALI-SENSITIVE LINKAGE PROTEIN 1"/>
    <property type="match status" value="1"/>
</dbReference>
<dbReference type="Pfam" id="PF11790">
    <property type="entry name" value="Glyco_hydro_cc"/>
    <property type="match status" value="1"/>
</dbReference>
<keyword evidence="2" id="KW-0732">Signal</keyword>
<feature type="chain" id="PRO_5034885609" description="Asl1-like glycosyl hydrolase catalytic domain-containing protein" evidence="2">
    <location>
        <begin position="18"/>
        <end position="467"/>
    </location>
</feature>
<evidence type="ECO:0000256" key="1">
    <source>
        <dbReference type="SAM" id="MobiDB-lite"/>
    </source>
</evidence>
<proteinExistence type="predicted"/>
<dbReference type="SUPFAM" id="SSF51445">
    <property type="entry name" value="(Trans)glycosidases"/>
    <property type="match status" value="1"/>
</dbReference>
<keyword evidence="5" id="KW-1185">Reference proteome</keyword>
<accession>A0A7U2EXR0</accession>
<dbReference type="PANTHER" id="PTHR34154:SF13">
    <property type="entry name" value="ASL1-LIKE GLYCOSYL HYDROLASE CATALYTIC DOMAIN-CONTAINING PROTEIN"/>
    <property type="match status" value="1"/>
</dbReference>
<dbReference type="OrthoDB" id="43654at2759"/>
<feature type="signal peptide" evidence="2">
    <location>
        <begin position="1"/>
        <end position="17"/>
    </location>
</feature>
<evidence type="ECO:0000256" key="2">
    <source>
        <dbReference type="SAM" id="SignalP"/>
    </source>
</evidence>
<organism evidence="4 5">
    <name type="scientific">Phaeosphaeria nodorum (strain SN15 / ATCC MYA-4574 / FGSC 10173)</name>
    <name type="common">Glume blotch fungus</name>
    <name type="synonym">Parastagonospora nodorum</name>
    <dbReference type="NCBI Taxonomy" id="321614"/>
    <lineage>
        <taxon>Eukaryota</taxon>
        <taxon>Fungi</taxon>
        <taxon>Dikarya</taxon>
        <taxon>Ascomycota</taxon>
        <taxon>Pezizomycotina</taxon>
        <taxon>Dothideomycetes</taxon>
        <taxon>Pleosporomycetidae</taxon>
        <taxon>Pleosporales</taxon>
        <taxon>Pleosporineae</taxon>
        <taxon>Phaeosphaeriaceae</taxon>
        <taxon>Parastagonospora</taxon>
    </lineage>
</organism>
<dbReference type="InterPro" id="IPR053183">
    <property type="entry name" value="ASL1"/>
</dbReference>
<feature type="region of interest" description="Disordered" evidence="1">
    <location>
        <begin position="121"/>
        <end position="186"/>
    </location>
</feature>
<dbReference type="OMA" id="SHKRGVC"/>
<dbReference type="AlphaFoldDB" id="A0A7U2EXR0"/>
<feature type="domain" description="Asl1-like glycosyl hydrolase catalytic" evidence="3">
    <location>
        <begin position="234"/>
        <end position="464"/>
    </location>
</feature>
<evidence type="ECO:0000259" key="3">
    <source>
        <dbReference type="Pfam" id="PF11790"/>
    </source>
</evidence>
<evidence type="ECO:0000313" key="4">
    <source>
        <dbReference type="EMBL" id="QRC95066.1"/>
    </source>
</evidence>
<dbReference type="VEuPathDB" id="FungiDB:JI435_027970"/>
<dbReference type="Proteomes" id="UP000663193">
    <property type="component" value="Chromosome 5"/>
</dbReference>
<feature type="compositionally biased region" description="Low complexity" evidence="1">
    <location>
        <begin position="146"/>
        <end position="159"/>
    </location>
</feature>
<dbReference type="Gene3D" id="3.20.20.80">
    <property type="entry name" value="Glycosidases"/>
    <property type="match status" value="1"/>
</dbReference>
<reference evidence="5" key="1">
    <citation type="journal article" date="2021" name="BMC Genomics">
        <title>Chromosome-level genome assembly and manually-curated proteome of model necrotroph Parastagonospora nodorum Sn15 reveals a genome-wide trove of candidate effector homologs, and redundancy of virulence-related functions within an accessory chromosome.</title>
        <authorList>
            <person name="Bertazzoni S."/>
            <person name="Jones D.A.B."/>
            <person name="Phan H.T."/>
            <person name="Tan K.-C."/>
            <person name="Hane J.K."/>
        </authorList>
    </citation>
    <scope>NUCLEOTIDE SEQUENCE [LARGE SCALE GENOMIC DNA]</scope>
    <source>
        <strain evidence="5">SN15 / ATCC MYA-4574 / FGSC 10173)</strain>
    </source>
</reference>
<evidence type="ECO:0000313" key="5">
    <source>
        <dbReference type="Proteomes" id="UP000663193"/>
    </source>
</evidence>